<evidence type="ECO:0000313" key="1">
    <source>
        <dbReference type="EMBL" id="WMV37466.1"/>
    </source>
</evidence>
<organism evidence="1 2">
    <name type="scientific">Solanum verrucosum</name>
    <dbReference type="NCBI Taxonomy" id="315347"/>
    <lineage>
        <taxon>Eukaryota</taxon>
        <taxon>Viridiplantae</taxon>
        <taxon>Streptophyta</taxon>
        <taxon>Embryophyta</taxon>
        <taxon>Tracheophyta</taxon>
        <taxon>Spermatophyta</taxon>
        <taxon>Magnoliopsida</taxon>
        <taxon>eudicotyledons</taxon>
        <taxon>Gunneridae</taxon>
        <taxon>Pentapetalae</taxon>
        <taxon>asterids</taxon>
        <taxon>lamiids</taxon>
        <taxon>Solanales</taxon>
        <taxon>Solanaceae</taxon>
        <taxon>Solanoideae</taxon>
        <taxon>Solaneae</taxon>
        <taxon>Solanum</taxon>
    </lineage>
</organism>
<name>A0AAF0U1D6_SOLVR</name>
<reference evidence="1" key="1">
    <citation type="submission" date="2023-08" db="EMBL/GenBank/DDBJ databases">
        <title>A de novo genome assembly of Solanum verrucosum Schlechtendal, a Mexican diploid species geographically isolated from the other diploid A-genome species in potato relatives.</title>
        <authorList>
            <person name="Hosaka K."/>
        </authorList>
    </citation>
    <scope>NUCLEOTIDE SEQUENCE</scope>
    <source>
        <tissue evidence="1">Young leaves</tissue>
    </source>
</reference>
<proteinExistence type="predicted"/>
<accession>A0AAF0U1D6</accession>
<evidence type="ECO:0000313" key="2">
    <source>
        <dbReference type="Proteomes" id="UP001234989"/>
    </source>
</evidence>
<dbReference type="EMBL" id="CP133618">
    <property type="protein sequence ID" value="WMV37466.1"/>
    <property type="molecule type" value="Genomic_DNA"/>
</dbReference>
<keyword evidence="2" id="KW-1185">Reference proteome</keyword>
<sequence>MEGVALRHGPAPPMAKKCLRITETQRTLVSRNLISRNLWEDLCVANLFPDEIYENKTQV</sequence>
<dbReference type="Proteomes" id="UP001234989">
    <property type="component" value="Chromosome 7"/>
</dbReference>
<gene>
    <name evidence="1" type="ORF">MTR67_030851</name>
</gene>
<protein>
    <submittedName>
        <fullName evidence="1">Uncharacterized protein</fullName>
    </submittedName>
</protein>
<dbReference type="AlphaFoldDB" id="A0AAF0U1D6"/>